<keyword evidence="3" id="KW-1185">Reference proteome</keyword>
<evidence type="ECO:0000313" key="3">
    <source>
        <dbReference type="Proteomes" id="UP000298631"/>
    </source>
</evidence>
<proteinExistence type="predicted"/>
<geneLocation type="plasmid" evidence="2 3">
    <name>unnamed1</name>
</geneLocation>
<dbReference type="KEGG" id="pseb:EOK75_13565"/>
<evidence type="ECO:0000256" key="1">
    <source>
        <dbReference type="SAM" id="MobiDB-lite"/>
    </source>
</evidence>
<dbReference type="Proteomes" id="UP000298631">
    <property type="component" value="Plasmid unnamed1"/>
</dbReference>
<accession>A0A4P8EJF6</accession>
<feature type="region of interest" description="Disordered" evidence="1">
    <location>
        <begin position="186"/>
        <end position="205"/>
    </location>
</feature>
<dbReference type="AlphaFoldDB" id="A0A4P8EJF6"/>
<sequence>MTQSNDKSPDYRIAPIPFTDARRVADLSSRKPTRFDLAPDRAMRVEIAKYLEITSASKLRLTGEIRPRGRHDFTLQAVLEASVEQPCSITLAPVISEIKEDVLRVFVADWKDTDRDDMQMTEDDSMEPLGEAIDLGHVTVEALSLALPAFPRAPGAVLDEAQFAAPGTAPLRDGDLKPFAGLAGLKAKLEQGNDPDNDDNSENGA</sequence>
<dbReference type="Pfam" id="PF02620">
    <property type="entry name" value="YceD"/>
    <property type="match status" value="1"/>
</dbReference>
<feature type="compositionally biased region" description="Acidic residues" evidence="1">
    <location>
        <begin position="193"/>
        <end position="205"/>
    </location>
</feature>
<dbReference type="OrthoDB" id="8443793at2"/>
<dbReference type="EMBL" id="CP039965">
    <property type="protein sequence ID" value="QCO56835.1"/>
    <property type="molecule type" value="Genomic_DNA"/>
</dbReference>
<reference evidence="2 3" key="1">
    <citation type="submission" date="2019-05" db="EMBL/GenBank/DDBJ databases">
        <title>Pseudorhodobacter turbinis sp. nov., isolated from the gut of the Korean turban shell.</title>
        <authorList>
            <person name="Jeong Y.-S."/>
            <person name="Kang W.-R."/>
            <person name="Bae J.-W."/>
        </authorList>
    </citation>
    <scope>NUCLEOTIDE SEQUENCE [LARGE SCALE GENOMIC DNA]</scope>
    <source>
        <strain evidence="2 3">S12M18</strain>
        <plasmid evidence="2 3">unnamed1</plasmid>
    </source>
</reference>
<dbReference type="RefSeq" id="WP_137194623.1">
    <property type="nucleotide sequence ID" value="NZ_CP039965.1"/>
</dbReference>
<evidence type="ECO:0000313" key="2">
    <source>
        <dbReference type="EMBL" id="QCO56835.1"/>
    </source>
</evidence>
<dbReference type="InterPro" id="IPR003772">
    <property type="entry name" value="YceD"/>
</dbReference>
<name>A0A4P8EJF6_9RHOB</name>
<organism evidence="2 3">
    <name type="scientific">Pseudorhodobacter turbinis</name>
    <dbReference type="NCBI Taxonomy" id="2500533"/>
    <lineage>
        <taxon>Bacteria</taxon>
        <taxon>Pseudomonadati</taxon>
        <taxon>Pseudomonadota</taxon>
        <taxon>Alphaproteobacteria</taxon>
        <taxon>Rhodobacterales</taxon>
        <taxon>Paracoccaceae</taxon>
        <taxon>Pseudorhodobacter</taxon>
    </lineage>
</organism>
<protein>
    <submittedName>
        <fullName evidence="2">DUF177 domain-containing protein</fullName>
    </submittedName>
</protein>
<keyword evidence="2" id="KW-0614">Plasmid</keyword>
<gene>
    <name evidence="2" type="ORF">EOK75_13565</name>
</gene>